<dbReference type="InterPro" id="IPR017938">
    <property type="entry name" value="Riboflavin_synthase-like_b-brl"/>
</dbReference>
<dbReference type="InterPro" id="IPR001709">
    <property type="entry name" value="Flavoprot_Pyr_Nucl_cyt_Rdtase"/>
</dbReference>
<dbReference type="Gene3D" id="3.40.50.80">
    <property type="entry name" value="Nucleotide-binding domain of ferredoxin-NADP reductase (FNR) module"/>
    <property type="match status" value="1"/>
</dbReference>
<evidence type="ECO:0000256" key="3">
    <source>
        <dbReference type="ARBA" id="ARBA00023014"/>
    </source>
</evidence>
<comment type="cofactor">
    <cofactor evidence="1">
        <name>FAD</name>
        <dbReference type="ChEBI" id="CHEBI:57692"/>
    </cofactor>
</comment>
<accession>A0ABP9RSW6</accession>
<dbReference type="PROSITE" id="PS51384">
    <property type="entry name" value="FAD_FR"/>
    <property type="match status" value="1"/>
</dbReference>
<dbReference type="PRINTS" id="PR00371">
    <property type="entry name" value="FPNCR"/>
</dbReference>
<keyword evidence="2" id="KW-0408">Iron</keyword>
<dbReference type="InterPro" id="IPR039261">
    <property type="entry name" value="FNR_nucleotide-bd"/>
</dbReference>
<dbReference type="SUPFAM" id="SSF52343">
    <property type="entry name" value="Ferredoxin reductase-like, C-terminal NADP-linked domain"/>
    <property type="match status" value="1"/>
</dbReference>
<dbReference type="PRINTS" id="PR00406">
    <property type="entry name" value="CYTB5RDTASE"/>
</dbReference>
<dbReference type="Gene3D" id="2.40.30.10">
    <property type="entry name" value="Translation factors"/>
    <property type="match status" value="1"/>
</dbReference>
<dbReference type="InterPro" id="IPR001433">
    <property type="entry name" value="OxRdtase_FAD/NAD-bd"/>
</dbReference>
<evidence type="ECO:0000313" key="5">
    <source>
        <dbReference type="EMBL" id="GAA5185766.1"/>
    </source>
</evidence>
<keyword evidence="2" id="KW-0001">2Fe-2S</keyword>
<dbReference type="Pfam" id="PF00175">
    <property type="entry name" value="NAD_binding_1"/>
    <property type="match status" value="1"/>
</dbReference>
<dbReference type="InterPro" id="IPR008333">
    <property type="entry name" value="Cbr1-like_FAD-bd_dom"/>
</dbReference>
<organism evidence="5 6">
    <name type="scientific">Rugosimonospora acidiphila</name>
    <dbReference type="NCBI Taxonomy" id="556531"/>
    <lineage>
        <taxon>Bacteria</taxon>
        <taxon>Bacillati</taxon>
        <taxon>Actinomycetota</taxon>
        <taxon>Actinomycetes</taxon>
        <taxon>Micromonosporales</taxon>
        <taxon>Micromonosporaceae</taxon>
        <taxon>Rugosimonospora</taxon>
    </lineage>
</organism>
<dbReference type="Pfam" id="PF00970">
    <property type="entry name" value="FAD_binding_6"/>
    <property type="match status" value="1"/>
</dbReference>
<keyword evidence="2" id="KW-0479">Metal-binding</keyword>
<dbReference type="SUPFAM" id="SSF63380">
    <property type="entry name" value="Riboflavin synthase domain-like"/>
    <property type="match status" value="1"/>
</dbReference>
<protein>
    <submittedName>
        <fullName evidence="5">Ferredoxin reductase</fullName>
    </submittedName>
</protein>
<dbReference type="InterPro" id="IPR017927">
    <property type="entry name" value="FAD-bd_FR_type"/>
</dbReference>
<comment type="caution">
    <text evidence="5">The sequence shown here is derived from an EMBL/GenBank/DDBJ whole genome shotgun (WGS) entry which is preliminary data.</text>
</comment>
<gene>
    <name evidence="5" type="ORF">GCM10023322_30530</name>
</gene>
<dbReference type="PANTHER" id="PTHR47354">
    <property type="entry name" value="NADH OXIDOREDUCTASE HCR"/>
    <property type="match status" value="1"/>
</dbReference>
<evidence type="ECO:0000259" key="4">
    <source>
        <dbReference type="PROSITE" id="PS51384"/>
    </source>
</evidence>
<evidence type="ECO:0000256" key="1">
    <source>
        <dbReference type="ARBA" id="ARBA00001974"/>
    </source>
</evidence>
<proteinExistence type="predicted"/>
<feature type="domain" description="FAD-binding FR-type" evidence="4">
    <location>
        <begin position="6"/>
        <end position="107"/>
    </location>
</feature>
<sequence length="246" mass="26462">MAAQPMHWLPAKAEDFREETATTRTIVFDASGWSGHLAGQHVDVRLTAEDGYQAERSYSIASPPDGQRVELTVQRVRDGEVSPYLVGEMRAGDEVELRGPVGGWFVWRPEESGPVLLIAGGSGIVPLMAMVRQRARVGSPTAFALLYSVRSPDEVFYAEELSRLSGQGDGLNVSLLYTRSAPEGTSRPVGRIGPDDVMGVNLPPRSDVRAYVCGPTAFVEAVAGLLVAQGYDQSAIRTERFGPTGG</sequence>
<keyword evidence="3" id="KW-0411">Iron-sulfur</keyword>
<dbReference type="PANTHER" id="PTHR47354:SF5">
    <property type="entry name" value="PROTEIN RFBI"/>
    <property type="match status" value="1"/>
</dbReference>
<dbReference type="Proteomes" id="UP001501570">
    <property type="component" value="Unassembled WGS sequence"/>
</dbReference>
<dbReference type="CDD" id="cd06217">
    <property type="entry name" value="FNR_iron_sulfur_binding_3"/>
    <property type="match status" value="1"/>
</dbReference>
<keyword evidence="6" id="KW-1185">Reference proteome</keyword>
<evidence type="ECO:0000313" key="6">
    <source>
        <dbReference type="Proteomes" id="UP001501570"/>
    </source>
</evidence>
<dbReference type="EMBL" id="BAABJQ010000007">
    <property type="protein sequence ID" value="GAA5185766.1"/>
    <property type="molecule type" value="Genomic_DNA"/>
</dbReference>
<name>A0ABP9RSW6_9ACTN</name>
<dbReference type="InterPro" id="IPR050415">
    <property type="entry name" value="MRET"/>
</dbReference>
<evidence type="ECO:0000256" key="2">
    <source>
        <dbReference type="ARBA" id="ARBA00022714"/>
    </source>
</evidence>
<reference evidence="6" key="1">
    <citation type="journal article" date="2019" name="Int. J. Syst. Evol. Microbiol.">
        <title>The Global Catalogue of Microorganisms (GCM) 10K type strain sequencing project: providing services to taxonomists for standard genome sequencing and annotation.</title>
        <authorList>
            <consortium name="The Broad Institute Genomics Platform"/>
            <consortium name="The Broad Institute Genome Sequencing Center for Infectious Disease"/>
            <person name="Wu L."/>
            <person name="Ma J."/>
        </authorList>
    </citation>
    <scope>NUCLEOTIDE SEQUENCE [LARGE SCALE GENOMIC DNA]</scope>
    <source>
        <strain evidence="6">JCM 18304</strain>
    </source>
</reference>